<name>Q16D76_ROSDO</name>
<dbReference type="InterPro" id="IPR018774">
    <property type="entry name" value="Phage_Mu_GpT"/>
</dbReference>
<organism evidence="2 3">
    <name type="scientific">Roseobacter denitrificans (strain ATCC 33942 / OCh 114)</name>
    <name type="common">Erythrobacter sp. (strain OCh 114)</name>
    <name type="synonym">Roseobacter denitrificans</name>
    <dbReference type="NCBI Taxonomy" id="375451"/>
    <lineage>
        <taxon>Bacteria</taxon>
        <taxon>Pseudomonadati</taxon>
        <taxon>Pseudomonadota</taxon>
        <taxon>Alphaproteobacteria</taxon>
        <taxon>Rhodobacterales</taxon>
        <taxon>Roseobacteraceae</taxon>
        <taxon>Roseobacter</taxon>
    </lineage>
</organism>
<proteinExistence type="predicted"/>
<evidence type="ECO:0000313" key="3">
    <source>
        <dbReference type="Proteomes" id="UP000007029"/>
    </source>
</evidence>
<sequence>MLHGPPQEACGCTDFRHFPRLLVFARNASDRLNITSGNCTLFLDTKTLELVFKGFQTVYSDAYLKATVHWDKIAMQVPSASAEETYGWLGDFPQIREWLGSRIVNGLEAHSFKILNREFESTVSVGRSHLADDKLGIFKPAFSEMGHLARNHPEELIFNLLASGFDTPCYDGQNFFDTDHQIKAPDGSSTSVSNMQDGSGPAWFLLDTSRAVRPIIWQERESYKFEALDRPGDYNAFFHNEYIYGVRARVNAGFGLWQLAYGSKDILGSDNYAAARAAMMGFRSDGGRILGVKPMMLVVPPELEERALQIVNTEFSTGGGTNPWRGTAELIVTPFLAG</sequence>
<gene>
    <name evidence="2" type="ordered locus">RD1_0344</name>
</gene>
<dbReference type="AlphaFoldDB" id="Q16D76"/>
<dbReference type="KEGG" id="rde:RD1_0344"/>
<dbReference type="HOGENOM" id="CLU_070805_0_0_5"/>
<keyword evidence="3" id="KW-1185">Reference proteome</keyword>
<feature type="domain" description="Bacteriophage Mu GpT" evidence="1">
    <location>
        <begin position="48"/>
        <end position="336"/>
    </location>
</feature>
<dbReference type="eggNOG" id="COG4397">
    <property type="taxonomic scope" value="Bacteria"/>
</dbReference>
<accession>Q16D76</accession>
<dbReference type="STRING" id="375451.RD1_0344"/>
<dbReference type="Proteomes" id="UP000007029">
    <property type="component" value="Chromosome"/>
</dbReference>
<evidence type="ECO:0000259" key="1">
    <source>
        <dbReference type="Pfam" id="PF10124"/>
    </source>
</evidence>
<protein>
    <recommendedName>
        <fullName evidence="1">Bacteriophage Mu GpT domain-containing protein</fullName>
    </recommendedName>
</protein>
<reference evidence="2 3" key="1">
    <citation type="journal article" date="2007" name="J. Bacteriol.">
        <title>The complete genome sequence of Roseobacter denitrificans reveals a mixotrophic rather than photosynthetic metabolism.</title>
        <authorList>
            <person name="Swingley W.D."/>
            <person name="Sadekar S."/>
            <person name="Mastrian S.D."/>
            <person name="Matthies H.J."/>
            <person name="Hao J."/>
            <person name="Ramos H."/>
            <person name="Acharya C.R."/>
            <person name="Conrad A.L."/>
            <person name="Taylor H.L."/>
            <person name="Dejesa L.C."/>
            <person name="Shah M.K."/>
            <person name="O'huallachain M.E."/>
            <person name="Lince M.T."/>
            <person name="Blankenship R.E."/>
            <person name="Beatty J.T."/>
            <person name="Touchman J.W."/>
        </authorList>
    </citation>
    <scope>NUCLEOTIDE SEQUENCE [LARGE SCALE GENOMIC DNA]</scope>
    <source>
        <strain evidence="3">ATCC 33942 / OCh 114</strain>
    </source>
</reference>
<dbReference type="Pfam" id="PF10124">
    <property type="entry name" value="Mu-like_gpT"/>
    <property type="match status" value="1"/>
</dbReference>
<dbReference type="EMBL" id="CP000362">
    <property type="protein sequence ID" value="ABG30067.1"/>
    <property type="molecule type" value="Genomic_DNA"/>
</dbReference>
<evidence type="ECO:0000313" key="2">
    <source>
        <dbReference type="EMBL" id="ABG30067.1"/>
    </source>
</evidence>